<dbReference type="InterPro" id="IPR013325">
    <property type="entry name" value="RNA_pol_sigma_r2"/>
</dbReference>
<sequence length="168" mass="18817">MSDPATQLTACIPRLRRYARALVGERGGADDLVQDTVERGWSRIAEWRRDGEMRAWLFGIMHNLYVDSLRARRLQTTTLDEKTPHPAQADHTARLEIRDMDSALALLPVEQREILLLVGLEGMTYDQVAGVLGLPLGTVMSRLSRGREKLRIAMEGRAAPSVSLQVVK</sequence>
<evidence type="ECO:0000313" key="8">
    <source>
        <dbReference type="Proteomes" id="UP001596031"/>
    </source>
</evidence>
<dbReference type="InterPro" id="IPR013324">
    <property type="entry name" value="RNA_pol_sigma_r3/r4-like"/>
</dbReference>
<reference evidence="8" key="1">
    <citation type="journal article" date="2019" name="Int. J. Syst. Evol. Microbiol.">
        <title>The Global Catalogue of Microorganisms (GCM) 10K type strain sequencing project: providing services to taxonomists for standard genome sequencing and annotation.</title>
        <authorList>
            <consortium name="The Broad Institute Genomics Platform"/>
            <consortium name="The Broad Institute Genome Sequencing Center for Infectious Disease"/>
            <person name="Wu L."/>
            <person name="Ma J."/>
        </authorList>
    </citation>
    <scope>NUCLEOTIDE SEQUENCE [LARGE SCALE GENOMIC DNA]</scope>
    <source>
        <strain evidence="8">CCUG 38813</strain>
    </source>
</reference>
<dbReference type="PANTHER" id="PTHR43133">
    <property type="entry name" value="RNA POLYMERASE ECF-TYPE SIGMA FACTO"/>
    <property type="match status" value="1"/>
</dbReference>
<evidence type="ECO:0000256" key="4">
    <source>
        <dbReference type="ARBA" id="ARBA00023163"/>
    </source>
</evidence>
<evidence type="ECO:0000259" key="6">
    <source>
        <dbReference type="Pfam" id="PF22029"/>
    </source>
</evidence>
<keyword evidence="4" id="KW-0804">Transcription</keyword>
<evidence type="ECO:0000256" key="3">
    <source>
        <dbReference type="ARBA" id="ARBA00023082"/>
    </source>
</evidence>
<feature type="domain" description="RNA polymerase sigma factor 70 region 4 type 2" evidence="5">
    <location>
        <begin position="99"/>
        <end position="150"/>
    </location>
</feature>
<protein>
    <submittedName>
        <fullName evidence="7">RNA polymerase sigma factor</fullName>
    </submittedName>
</protein>
<dbReference type="CDD" id="cd06171">
    <property type="entry name" value="Sigma70_r4"/>
    <property type="match status" value="1"/>
</dbReference>
<name>A0ABW0PET8_9BURK</name>
<dbReference type="InterPro" id="IPR014284">
    <property type="entry name" value="RNA_pol_sigma-70_dom"/>
</dbReference>
<feature type="domain" description="PhyR sigma2" evidence="6">
    <location>
        <begin position="9"/>
        <end position="62"/>
    </location>
</feature>
<dbReference type="SUPFAM" id="SSF88659">
    <property type="entry name" value="Sigma3 and sigma4 domains of RNA polymerase sigma factors"/>
    <property type="match status" value="1"/>
</dbReference>
<comment type="caution">
    <text evidence="7">The sequence shown here is derived from an EMBL/GenBank/DDBJ whole genome shotgun (WGS) entry which is preliminary data.</text>
</comment>
<gene>
    <name evidence="7" type="ORF">ACFPOU_03015</name>
</gene>
<keyword evidence="8" id="KW-1185">Reference proteome</keyword>
<dbReference type="InterPro" id="IPR053866">
    <property type="entry name" value="PhyR_sigma2"/>
</dbReference>
<dbReference type="Proteomes" id="UP001596031">
    <property type="component" value="Unassembled WGS sequence"/>
</dbReference>
<dbReference type="RefSeq" id="WP_379717021.1">
    <property type="nucleotide sequence ID" value="NZ_JBHSMS010000012.1"/>
</dbReference>
<organism evidence="7 8">
    <name type="scientific">Massilia jejuensis</name>
    <dbReference type="NCBI Taxonomy" id="648894"/>
    <lineage>
        <taxon>Bacteria</taxon>
        <taxon>Pseudomonadati</taxon>
        <taxon>Pseudomonadota</taxon>
        <taxon>Betaproteobacteria</taxon>
        <taxon>Burkholderiales</taxon>
        <taxon>Oxalobacteraceae</taxon>
        <taxon>Telluria group</taxon>
        <taxon>Massilia</taxon>
    </lineage>
</organism>
<dbReference type="InterPro" id="IPR013249">
    <property type="entry name" value="RNA_pol_sigma70_r4_t2"/>
</dbReference>
<evidence type="ECO:0000313" key="7">
    <source>
        <dbReference type="EMBL" id="MFC5510097.1"/>
    </source>
</evidence>
<evidence type="ECO:0000259" key="5">
    <source>
        <dbReference type="Pfam" id="PF08281"/>
    </source>
</evidence>
<proteinExistence type="inferred from homology"/>
<dbReference type="Gene3D" id="1.10.10.10">
    <property type="entry name" value="Winged helix-like DNA-binding domain superfamily/Winged helix DNA-binding domain"/>
    <property type="match status" value="1"/>
</dbReference>
<dbReference type="EMBL" id="JBHSMS010000012">
    <property type="protein sequence ID" value="MFC5510097.1"/>
    <property type="molecule type" value="Genomic_DNA"/>
</dbReference>
<keyword evidence="3" id="KW-0731">Sigma factor</keyword>
<dbReference type="Pfam" id="PF08281">
    <property type="entry name" value="Sigma70_r4_2"/>
    <property type="match status" value="1"/>
</dbReference>
<dbReference type="InterPro" id="IPR039425">
    <property type="entry name" value="RNA_pol_sigma-70-like"/>
</dbReference>
<keyword evidence="2" id="KW-0805">Transcription regulation</keyword>
<dbReference type="NCBIfam" id="TIGR02937">
    <property type="entry name" value="sigma70-ECF"/>
    <property type="match status" value="1"/>
</dbReference>
<dbReference type="Gene3D" id="1.10.1740.10">
    <property type="match status" value="1"/>
</dbReference>
<dbReference type="SUPFAM" id="SSF88946">
    <property type="entry name" value="Sigma2 domain of RNA polymerase sigma factors"/>
    <property type="match status" value="1"/>
</dbReference>
<dbReference type="PANTHER" id="PTHR43133:SF25">
    <property type="entry name" value="RNA POLYMERASE SIGMA FACTOR RFAY-RELATED"/>
    <property type="match status" value="1"/>
</dbReference>
<comment type="similarity">
    <text evidence="1">Belongs to the sigma-70 factor family. ECF subfamily.</text>
</comment>
<evidence type="ECO:0000256" key="2">
    <source>
        <dbReference type="ARBA" id="ARBA00023015"/>
    </source>
</evidence>
<accession>A0ABW0PET8</accession>
<dbReference type="Pfam" id="PF22029">
    <property type="entry name" value="PhyR_sigma2"/>
    <property type="match status" value="1"/>
</dbReference>
<dbReference type="InterPro" id="IPR036388">
    <property type="entry name" value="WH-like_DNA-bd_sf"/>
</dbReference>
<evidence type="ECO:0000256" key="1">
    <source>
        <dbReference type="ARBA" id="ARBA00010641"/>
    </source>
</evidence>